<evidence type="ECO:0000256" key="3">
    <source>
        <dbReference type="ARBA" id="ARBA00007931"/>
    </source>
</evidence>
<evidence type="ECO:0000313" key="10">
    <source>
        <dbReference type="Proteomes" id="UP001230035"/>
    </source>
</evidence>
<evidence type="ECO:0000256" key="5">
    <source>
        <dbReference type="ARBA" id="ARBA00022989"/>
    </source>
</evidence>
<sequence length="374" mass="41460">MTIKKDIFLKAIKSIAFIIVFGGIGFFAGKMGIAASSGMSKLTFITLLLLFVPIFLVVIAIHEAGHALAGVWMKFNFKIYIVGPFMWEKNNNKWRFKWNKNVNTAGGLVICMPVGTENIAKRFSVYAAGGPIASLTLSLLSYVLYYSLPTHIESQLITNSLLIMAVLSLIIFISTAIPLRANGFSSDGARVLRILKGGDTARFELLILKLITNAYAGIRPSEIDQNELNEALSLAKKLKAPFGVYLHSFLHQSELDRGNIDSAEQHLLNYIKEVDSIPKGIRNIVWLDAAFFYAFAKKDITQATNYWNNFEPAALIPKAQIRATKAAMNVLKNESELALSNLESAEKEIVNMLDRGLSIALQERISVLKKDINV</sequence>
<feature type="transmembrane region" description="Helical" evidence="7">
    <location>
        <begin position="42"/>
        <end position="61"/>
    </location>
</feature>
<organism evidence="9 10">
    <name type="scientific">Flavobacterium sedimenticola</name>
    <dbReference type="NCBI Taxonomy" id="3043286"/>
    <lineage>
        <taxon>Bacteria</taxon>
        <taxon>Pseudomonadati</taxon>
        <taxon>Bacteroidota</taxon>
        <taxon>Flavobacteriia</taxon>
        <taxon>Flavobacteriales</taxon>
        <taxon>Flavobacteriaceae</taxon>
        <taxon>Flavobacterium</taxon>
    </lineage>
</organism>
<evidence type="ECO:0000259" key="8">
    <source>
        <dbReference type="Pfam" id="PF02163"/>
    </source>
</evidence>
<accession>A0ABT6XTM3</accession>
<evidence type="ECO:0000256" key="6">
    <source>
        <dbReference type="ARBA" id="ARBA00023136"/>
    </source>
</evidence>
<feature type="transmembrane region" description="Helical" evidence="7">
    <location>
        <begin position="12"/>
        <end position="30"/>
    </location>
</feature>
<dbReference type="EMBL" id="JASGBP010000007">
    <property type="protein sequence ID" value="MDI9257959.1"/>
    <property type="molecule type" value="Genomic_DNA"/>
</dbReference>
<dbReference type="InterPro" id="IPR008915">
    <property type="entry name" value="Peptidase_M50"/>
</dbReference>
<evidence type="ECO:0000256" key="7">
    <source>
        <dbReference type="SAM" id="Phobius"/>
    </source>
</evidence>
<evidence type="ECO:0000256" key="2">
    <source>
        <dbReference type="ARBA" id="ARBA00004141"/>
    </source>
</evidence>
<comment type="cofactor">
    <cofactor evidence="1">
        <name>Zn(2+)</name>
        <dbReference type="ChEBI" id="CHEBI:29105"/>
    </cofactor>
</comment>
<feature type="transmembrane region" description="Helical" evidence="7">
    <location>
        <begin position="123"/>
        <end position="145"/>
    </location>
</feature>
<evidence type="ECO:0000256" key="1">
    <source>
        <dbReference type="ARBA" id="ARBA00001947"/>
    </source>
</evidence>
<comment type="caution">
    <text evidence="9">The sequence shown here is derived from an EMBL/GenBank/DDBJ whole genome shotgun (WGS) entry which is preliminary data.</text>
</comment>
<feature type="transmembrane region" description="Helical" evidence="7">
    <location>
        <begin position="67"/>
        <end position="87"/>
    </location>
</feature>
<evidence type="ECO:0000256" key="4">
    <source>
        <dbReference type="ARBA" id="ARBA00022692"/>
    </source>
</evidence>
<gene>
    <name evidence="9" type="ORF">QHT84_11090</name>
</gene>
<evidence type="ECO:0000313" key="9">
    <source>
        <dbReference type="EMBL" id="MDI9257959.1"/>
    </source>
</evidence>
<dbReference type="Pfam" id="PF02163">
    <property type="entry name" value="Peptidase_M50"/>
    <property type="match status" value="1"/>
</dbReference>
<dbReference type="CDD" id="cd05709">
    <property type="entry name" value="S2P-M50"/>
    <property type="match status" value="1"/>
</dbReference>
<keyword evidence="6 7" id="KW-0472">Membrane</keyword>
<keyword evidence="5 7" id="KW-1133">Transmembrane helix</keyword>
<keyword evidence="10" id="KW-1185">Reference proteome</keyword>
<protein>
    <submittedName>
        <fullName evidence="9">M50 family metallopeptidase</fullName>
    </submittedName>
</protein>
<keyword evidence="4 7" id="KW-0812">Transmembrane</keyword>
<feature type="domain" description="Peptidase M50" evidence="8">
    <location>
        <begin position="51"/>
        <end position="216"/>
    </location>
</feature>
<feature type="transmembrane region" description="Helical" evidence="7">
    <location>
        <begin position="157"/>
        <end position="177"/>
    </location>
</feature>
<name>A0ABT6XTM3_9FLAO</name>
<dbReference type="RefSeq" id="WP_283239636.1">
    <property type="nucleotide sequence ID" value="NZ_JASGBP010000007.1"/>
</dbReference>
<proteinExistence type="inferred from homology"/>
<comment type="subcellular location">
    <subcellularLocation>
        <location evidence="2">Membrane</location>
        <topology evidence="2">Multi-pass membrane protein</topology>
    </subcellularLocation>
</comment>
<dbReference type="Proteomes" id="UP001230035">
    <property type="component" value="Unassembled WGS sequence"/>
</dbReference>
<comment type="similarity">
    <text evidence="3">Belongs to the peptidase M50B family.</text>
</comment>
<reference evidence="9 10" key="1">
    <citation type="submission" date="2023-05" db="EMBL/GenBank/DDBJ databases">
        <title>Flavobacterium sedimenti sp. nov., isolated from the sediment.</title>
        <authorList>
            <person name="Wu N."/>
        </authorList>
    </citation>
    <scope>NUCLEOTIDE SEQUENCE [LARGE SCALE GENOMIC DNA]</scope>
    <source>
        <strain evidence="9 10">YZ-48</strain>
    </source>
</reference>